<evidence type="ECO:0000313" key="20">
    <source>
        <dbReference type="Proteomes" id="UP000808349"/>
    </source>
</evidence>
<name>A0A9D7SC51_9BACT</name>
<dbReference type="AlphaFoldDB" id="A0A9D7SC51"/>
<feature type="transmembrane region" description="Helical" evidence="15">
    <location>
        <begin position="9"/>
        <end position="26"/>
    </location>
</feature>
<evidence type="ECO:0000256" key="4">
    <source>
        <dbReference type="ARBA" id="ARBA00022490"/>
    </source>
</evidence>
<dbReference type="SUPFAM" id="SSF53244">
    <property type="entry name" value="MurD-like peptide ligases, peptide-binding domain"/>
    <property type="match status" value="1"/>
</dbReference>
<keyword evidence="8" id="KW-0067">ATP-binding</keyword>
<dbReference type="Proteomes" id="UP000808349">
    <property type="component" value="Unassembled WGS sequence"/>
</dbReference>
<keyword evidence="5 19" id="KW-0436">Ligase</keyword>
<dbReference type="InterPro" id="IPR000713">
    <property type="entry name" value="Mur_ligase_N"/>
</dbReference>
<dbReference type="NCBIfam" id="TIGR01082">
    <property type="entry name" value="murC"/>
    <property type="match status" value="1"/>
</dbReference>
<evidence type="ECO:0000256" key="6">
    <source>
        <dbReference type="ARBA" id="ARBA00022618"/>
    </source>
</evidence>
<dbReference type="GO" id="GO:0005524">
    <property type="term" value="F:ATP binding"/>
    <property type="evidence" value="ECO:0007669"/>
    <property type="project" value="UniProtKB-KW"/>
</dbReference>
<dbReference type="Pfam" id="PF01225">
    <property type="entry name" value="Mur_ligase"/>
    <property type="match status" value="1"/>
</dbReference>
<evidence type="ECO:0000256" key="11">
    <source>
        <dbReference type="ARBA" id="ARBA00023306"/>
    </source>
</evidence>
<gene>
    <name evidence="19" type="ORF">IPO85_14540</name>
</gene>
<dbReference type="GO" id="GO:0008360">
    <property type="term" value="P:regulation of cell shape"/>
    <property type="evidence" value="ECO:0007669"/>
    <property type="project" value="UniProtKB-KW"/>
</dbReference>
<keyword evidence="15" id="KW-1133">Transmembrane helix</keyword>
<keyword evidence="9" id="KW-0133">Cell shape</keyword>
<evidence type="ECO:0000259" key="16">
    <source>
        <dbReference type="Pfam" id="PF01225"/>
    </source>
</evidence>
<keyword evidence="4" id="KW-0963">Cytoplasm</keyword>
<evidence type="ECO:0000256" key="9">
    <source>
        <dbReference type="ARBA" id="ARBA00022960"/>
    </source>
</evidence>
<dbReference type="InterPro" id="IPR013221">
    <property type="entry name" value="Mur_ligase_cen"/>
</dbReference>
<dbReference type="InterPro" id="IPR050061">
    <property type="entry name" value="MurCDEF_pg_biosynth"/>
</dbReference>
<keyword evidence="12" id="KW-0961">Cell wall biogenesis/degradation</keyword>
<feature type="domain" description="Mur ligase central" evidence="18">
    <location>
        <begin position="112"/>
        <end position="294"/>
    </location>
</feature>
<evidence type="ECO:0000256" key="2">
    <source>
        <dbReference type="ARBA" id="ARBA00004752"/>
    </source>
</evidence>
<keyword evidence="6" id="KW-0132">Cell division</keyword>
<keyword evidence="15" id="KW-0472">Membrane</keyword>
<dbReference type="EC" id="6.3.2.8" evidence="3 14"/>
<evidence type="ECO:0000256" key="1">
    <source>
        <dbReference type="ARBA" id="ARBA00004496"/>
    </source>
</evidence>
<dbReference type="Pfam" id="PF08245">
    <property type="entry name" value="Mur_ligase_M"/>
    <property type="match status" value="1"/>
</dbReference>
<evidence type="ECO:0000256" key="12">
    <source>
        <dbReference type="ARBA" id="ARBA00023316"/>
    </source>
</evidence>
<proteinExistence type="predicted"/>
<evidence type="ECO:0000259" key="18">
    <source>
        <dbReference type="Pfam" id="PF08245"/>
    </source>
</evidence>
<evidence type="ECO:0000256" key="7">
    <source>
        <dbReference type="ARBA" id="ARBA00022741"/>
    </source>
</evidence>
<dbReference type="InterPro" id="IPR004101">
    <property type="entry name" value="Mur_ligase_C"/>
</dbReference>
<protein>
    <recommendedName>
        <fullName evidence="3 14">UDP-N-acetylmuramate--L-alanine ligase</fullName>
        <ecNumber evidence="3 14">6.3.2.8</ecNumber>
    </recommendedName>
</protein>
<keyword evidence="10" id="KW-0573">Peptidoglycan synthesis</keyword>
<dbReference type="SUPFAM" id="SSF53623">
    <property type="entry name" value="MurD-like peptide ligases, catalytic domain"/>
    <property type="match status" value="1"/>
</dbReference>
<organism evidence="19 20">
    <name type="scientific">Candidatus Defluviibacterium haderslevense</name>
    <dbReference type="NCBI Taxonomy" id="2981993"/>
    <lineage>
        <taxon>Bacteria</taxon>
        <taxon>Pseudomonadati</taxon>
        <taxon>Bacteroidota</taxon>
        <taxon>Saprospiria</taxon>
        <taxon>Saprospirales</taxon>
        <taxon>Saprospiraceae</taxon>
        <taxon>Candidatus Defluviibacterium</taxon>
    </lineage>
</organism>
<evidence type="ECO:0000256" key="10">
    <source>
        <dbReference type="ARBA" id="ARBA00022984"/>
    </source>
</evidence>
<keyword evidence="15" id="KW-0812">Transmembrane</keyword>
<comment type="catalytic activity">
    <reaction evidence="13">
        <text>UDP-N-acetyl-alpha-D-muramate + L-alanine + ATP = UDP-N-acetyl-alpha-D-muramoyl-L-alanine + ADP + phosphate + H(+)</text>
        <dbReference type="Rhea" id="RHEA:23372"/>
        <dbReference type="ChEBI" id="CHEBI:15378"/>
        <dbReference type="ChEBI" id="CHEBI:30616"/>
        <dbReference type="ChEBI" id="CHEBI:43474"/>
        <dbReference type="ChEBI" id="CHEBI:57972"/>
        <dbReference type="ChEBI" id="CHEBI:70757"/>
        <dbReference type="ChEBI" id="CHEBI:83898"/>
        <dbReference type="ChEBI" id="CHEBI:456216"/>
        <dbReference type="EC" id="6.3.2.8"/>
    </reaction>
</comment>
<dbReference type="PANTHER" id="PTHR43445">
    <property type="entry name" value="UDP-N-ACETYLMURAMATE--L-ALANINE LIGASE-RELATED"/>
    <property type="match status" value="1"/>
</dbReference>
<dbReference type="Gene3D" id="3.40.1190.10">
    <property type="entry name" value="Mur-like, catalytic domain"/>
    <property type="match status" value="1"/>
</dbReference>
<evidence type="ECO:0000256" key="8">
    <source>
        <dbReference type="ARBA" id="ARBA00022840"/>
    </source>
</evidence>
<evidence type="ECO:0000256" key="15">
    <source>
        <dbReference type="SAM" id="Phobius"/>
    </source>
</evidence>
<dbReference type="SUPFAM" id="SSF51984">
    <property type="entry name" value="MurCD N-terminal domain"/>
    <property type="match status" value="1"/>
</dbReference>
<reference evidence="19 20" key="1">
    <citation type="submission" date="2020-10" db="EMBL/GenBank/DDBJ databases">
        <title>Connecting structure to function with the recovery of over 1000 high-quality activated sludge metagenome-assembled genomes encoding full-length rRNA genes using long-read sequencing.</title>
        <authorList>
            <person name="Singleton C.M."/>
            <person name="Petriglieri F."/>
            <person name="Kristensen J.M."/>
            <person name="Kirkegaard R.H."/>
            <person name="Michaelsen T.Y."/>
            <person name="Andersen M.H."/>
            <person name="Karst S.M."/>
            <person name="Dueholm M.S."/>
            <person name="Nielsen P.H."/>
            <person name="Albertsen M."/>
        </authorList>
    </citation>
    <scope>NUCLEOTIDE SEQUENCE [LARGE SCALE GENOMIC DNA]</scope>
    <source>
        <strain evidence="19">Ribe_18-Q3-R11-54_BAT3C.373</strain>
    </source>
</reference>
<dbReference type="Gene3D" id="3.40.50.720">
    <property type="entry name" value="NAD(P)-binding Rossmann-like Domain"/>
    <property type="match status" value="1"/>
</dbReference>
<evidence type="ECO:0000313" key="19">
    <source>
        <dbReference type="EMBL" id="MBK9718701.1"/>
    </source>
</evidence>
<feature type="domain" description="Mur ligase C-terminal" evidence="17">
    <location>
        <begin position="317"/>
        <end position="407"/>
    </location>
</feature>
<dbReference type="GO" id="GO:0009252">
    <property type="term" value="P:peptidoglycan biosynthetic process"/>
    <property type="evidence" value="ECO:0007669"/>
    <property type="project" value="UniProtKB-UniRule"/>
</dbReference>
<dbReference type="Pfam" id="PF02875">
    <property type="entry name" value="Mur_ligase_C"/>
    <property type="match status" value="1"/>
</dbReference>
<feature type="domain" description="Mur ligase N-terminal catalytic" evidence="16">
    <location>
        <begin position="8"/>
        <end position="105"/>
    </location>
</feature>
<dbReference type="GO" id="GO:0051301">
    <property type="term" value="P:cell division"/>
    <property type="evidence" value="ECO:0007669"/>
    <property type="project" value="UniProtKB-KW"/>
</dbReference>
<sequence length="456" mass="51519">MMLDQLKKIYFLGIGGIGMSALARFFNKRGIFIYGYDKTETILTKQLILEGMQIHYTDDMTLIPTDIDLVVMTPAIPKSMNIYKHFIKLGTPVKKRSQVLGEITSVVKNIAVAGTHGKTTTSSILAHVLIDSKMPVTAFLGGITKNYNSNYIDVGNDWMIEEADEYDRSFLQLYPNIAIIGSLDADHLDIYGSRENMVESYVEFASQIQEGGLLLMSDHIQVSDLELFKSKLNPSVQLLTYGFKLGSVSCVISNNDNGWINFDYQDDLGNHFKQLKLRMPGNHNIQNATAAIRVAVALGLKEQQIRTALNSFLGIQRRFEWKFEGQHQVLIDDYAHHPEELKAAIEGVRSCYPSRHITGIFQPHLYSRTKDFAQEFAHVLDQLDRIILVELYPAREEPIEDISSATIFDKCINPNKFMIQKINLVVELKKMELDVLITLGAGDLDTLIPDLIKILK</sequence>
<evidence type="ECO:0000256" key="14">
    <source>
        <dbReference type="NCBIfam" id="TIGR01082"/>
    </source>
</evidence>
<dbReference type="EMBL" id="JADKFW010000012">
    <property type="protein sequence ID" value="MBK9718701.1"/>
    <property type="molecule type" value="Genomic_DNA"/>
</dbReference>
<comment type="pathway">
    <text evidence="2">Cell wall biogenesis; peptidoglycan biosynthesis.</text>
</comment>
<evidence type="ECO:0000256" key="13">
    <source>
        <dbReference type="ARBA" id="ARBA00047833"/>
    </source>
</evidence>
<comment type="caution">
    <text evidence="19">The sequence shown here is derived from an EMBL/GenBank/DDBJ whole genome shotgun (WGS) entry which is preliminary data.</text>
</comment>
<accession>A0A9D7SC51</accession>
<dbReference type="InterPro" id="IPR036615">
    <property type="entry name" value="Mur_ligase_C_dom_sf"/>
</dbReference>
<dbReference type="InterPro" id="IPR005758">
    <property type="entry name" value="UDP-N-AcMur_Ala_ligase_MurC"/>
</dbReference>
<keyword evidence="7" id="KW-0547">Nucleotide-binding</keyword>
<keyword evidence="11" id="KW-0131">Cell cycle</keyword>
<comment type="subcellular location">
    <subcellularLocation>
        <location evidence="1">Cytoplasm</location>
    </subcellularLocation>
</comment>
<evidence type="ECO:0000256" key="5">
    <source>
        <dbReference type="ARBA" id="ARBA00022598"/>
    </source>
</evidence>
<dbReference type="InterPro" id="IPR036565">
    <property type="entry name" value="Mur-like_cat_sf"/>
</dbReference>
<dbReference type="Gene3D" id="3.90.190.20">
    <property type="entry name" value="Mur ligase, C-terminal domain"/>
    <property type="match status" value="1"/>
</dbReference>
<dbReference type="GO" id="GO:0005737">
    <property type="term" value="C:cytoplasm"/>
    <property type="evidence" value="ECO:0007669"/>
    <property type="project" value="UniProtKB-SubCell"/>
</dbReference>
<dbReference type="PANTHER" id="PTHR43445:SF3">
    <property type="entry name" value="UDP-N-ACETYLMURAMATE--L-ALANINE LIGASE"/>
    <property type="match status" value="1"/>
</dbReference>
<dbReference type="GO" id="GO:0071555">
    <property type="term" value="P:cell wall organization"/>
    <property type="evidence" value="ECO:0007669"/>
    <property type="project" value="UniProtKB-KW"/>
</dbReference>
<evidence type="ECO:0000259" key="17">
    <source>
        <dbReference type="Pfam" id="PF02875"/>
    </source>
</evidence>
<evidence type="ECO:0000256" key="3">
    <source>
        <dbReference type="ARBA" id="ARBA00012211"/>
    </source>
</evidence>
<dbReference type="GO" id="GO:0008763">
    <property type="term" value="F:UDP-N-acetylmuramate-L-alanine ligase activity"/>
    <property type="evidence" value="ECO:0007669"/>
    <property type="project" value="UniProtKB-UniRule"/>
</dbReference>